<keyword evidence="2" id="KW-1185">Reference proteome</keyword>
<dbReference type="OrthoDB" id="9785840at2"/>
<name>A0A1W2CFN5_9BACT</name>
<dbReference type="RefSeq" id="WP_084069654.1">
    <property type="nucleotide sequence ID" value="NZ_FWXY01000012.1"/>
</dbReference>
<dbReference type="EMBL" id="FWXY01000012">
    <property type="protein sequence ID" value="SMC83971.1"/>
    <property type="molecule type" value="Genomic_DNA"/>
</dbReference>
<dbReference type="Pfam" id="PF05013">
    <property type="entry name" value="FGase"/>
    <property type="match status" value="1"/>
</dbReference>
<keyword evidence="1" id="KW-0378">Hydrolase</keyword>
<gene>
    <name evidence="1" type="ORF">SAMN02746065_11240</name>
</gene>
<sequence length="271" mass="31278">MPLPFIDSIKKQISQQDHIYGTDSSRGFAYDFDFSTPVIATAIHAGHHVRDELIPFMEIPREQRLFEEDTATEKMIQRLPNTIWALESRAVYDLNRSPDMALPLTPEKFWGIKVYKKHPPPEMNKKSLESHARFYDFMGTVISHMLDKFNICIVLDIHSYNISRQIEKGFASPPVFNLGTESIDRSKWKEQIQAWLMALETISLPREITTTVSENEVFSGKGYLCQCLSTWDDRILVLPTEVAKVYMDEHTGKVYDDVIGALANEFHRIIH</sequence>
<dbReference type="SUPFAM" id="SSF53187">
    <property type="entry name" value="Zn-dependent exopeptidases"/>
    <property type="match status" value="1"/>
</dbReference>
<proteinExistence type="predicted"/>
<dbReference type="GO" id="GO:0016787">
    <property type="term" value="F:hydrolase activity"/>
    <property type="evidence" value="ECO:0007669"/>
    <property type="project" value="UniProtKB-KW"/>
</dbReference>
<dbReference type="InterPro" id="IPR007709">
    <property type="entry name" value="N-FG_amidohydro"/>
</dbReference>
<dbReference type="Gene3D" id="3.40.630.40">
    <property type="entry name" value="Zn-dependent exopeptidases"/>
    <property type="match status" value="1"/>
</dbReference>
<protein>
    <submittedName>
        <fullName evidence="1">N-formylglutamate amidohydrolase</fullName>
    </submittedName>
</protein>
<reference evidence="1 2" key="1">
    <citation type="submission" date="2017-04" db="EMBL/GenBank/DDBJ databases">
        <authorList>
            <person name="Afonso C.L."/>
            <person name="Miller P.J."/>
            <person name="Scott M.A."/>
            <person name="Spackman E."/>
            <person name="Goraichik I."/>
            <person name="Dimitrov K.M."/>
            <person name="Suarez D.L."/>
            <person name="Swayne D.E."/>
        </authorList>
    </citation>
    <scope>NUCLEOTIDE SEQUENCE [LARGE SCALE GENOMIC DNA]</scope>
    <source>
        <strain evidence="1 2">DSM 3385</strain>
    </source>
</reference>
<evidence type="ECO:0000313" key="2">
    <source>
        <dbReference type="Proteomes" id="UP000192418"/>
    </source>
</evidence>
<organism evidence="1 2">
    <name type="scientific">Desulfocicer vacuolatum DSM 3385</name>
    <dbReference type="NCBI Taxonomy" id="1121400"/>
    <lineage>
        <taxon>Bacteria</taxon>
        <taxon>Pseudomonadati</taxon>
        <taxon>Thermodesulfobacteriota</taxon>
        <taxon>Desulfobacteria</taxon>
        <taxon>Desulfobacterales</taxon>
        <taxon>Desulfobacteraceae</taxon>
        <taxon>Desulfocicer</taxon>
    </lineage>
</organism>
<dbReference type="Proteomes" id="UP000192418">
    <property type="component" value="Unassembled WGS sequence"/>
</dbReference>
<dbReference type="STRING" id="1121400.SAMN02746065_11240"/>
<evidence type="ECO:0000313" key="1">
    <source>
        <dbReference type="EMBL" id="SMC83971.1"/>
    </source>
</evidence>
<accession>A0A1W2CFN5</accession>
<dbReference type="AlphaFoldDB" id="A0A1W2CFN5"/>